<feature type="compositionally biased region" description="Basic and acidic residues" evidence="1">
    <location>
        <begin position="254"/>
        <end position="265"/>
    </location>
</feature>
<feature type="compositionally biased region" description="Low complexity" evidence="1">
    <location>
        <begin position="188"/>
        <end position="199"/>
    </location>
</feature>
<feature type="compositionally biased region" description="Low complexity" evidence="1">
    <location>
        <begin position="164"/>
        <end position="176"/>
    </location>
</feature>
<feature type="compositionally biased region" description="Basic and acidic residues" evidence="1">
    <location>
        <begin position="138"/>
        <end position="161"/>
    </location>
</feature>
<gene>
    <name evidence="3" type="primary">LOC114000880</name>
</gene>
<keyword evidence="2" id="KW-1185">Reference proteome</keyword>
<feature type="region of interest" description="Disordered" evidence="1">
    <location>
        <begin position="93"/>
        <end position="265"/>
    </location>
</feature>
<feature type="compositionally biased region" description="Basic residues" evidence="1">
    <location>
        <begin position="226"/>
        <end position="235"/>
    </location>
</feature>
<evidence type="ECO:0000313" key="2">
    <source>
        <dbReference type="Proteomes" id="UP000504627"/>
    </source>
</evidence>
<accession>A0A6J2INM8</accession>
<dbReference type="RefSeq" id="XP_027601396.1">
    <property type="nucleotide sequence ID" value="XM_027745595.1"/>
</dbReference>
<evidence type="ECO:0000313" key="3">
    <source>
        <dbReference type="RefSeq" id="XP_027601396.1"/>
    </source>
</evidence>
<dbReference type="InParanoid" id="A0A6J2INM8"/>
<sequence>MDPTNTCPIDLRRDGPQWPLGRDSCNPPASWEWSPHDDGVHIPLTLCRGNATLRCPRDGAPGIMVEAPHRHMEGGDCCRSQTTLGEVKCPSTRVGRCTLPTRSKWSPQRTGGGTHDPREMPHLRQRGRGCTSLTAGERSPRADGGRGRGDDHTDRQGKEPPRPAAAARGERSGASADPSPSQPRRARGSGAAQRGSAGRPQPPPAALRSPLTWMGSGGPGAPTPARRPRGRRPRPRAAAPPPGSSLEMVLAHSSKMDEGVKQKKL</sequence>
<feature type="compositionally biased region" description="Polar residues" evidence="1">
    <location>
        <begin position="100"/>
        <end position="109"/>
    </location>
</feature>
<dbReference type="Proteomes" id="UP000504627">
    <property type="component" value="Unplaced"/>
</dbReference>
<protein>
    <submittedName>
        <fullName evidence="3">Uncharacterized protein</fullName>
    </submittedName>
</protein>
<organism evidence="2 3">
    <name type="scientific">Pipra filicauda</name>
    <name type="common">Wire-tailed manakin</name>
    <dbReference type="NCBI Taxonomy" id="649802"/>
    <lineage>
        <taxon>Eukaryota</taxon>
        <taxon>Metazoa</taxon>
        <taxon>Chordata</taxon>
        <taxon>Craniata</taxon>
        <taxon>Vertebrata</taxon>
        <taxon>Euteleostomi</taxon>
        <taxon>Archelosauria</taxon>
        <taxon>Archosauria</taxon>
        <taxon>Dinosauria</taxon>
        <taxon>Saurischia</taxon>
        <taxon>Theropoda</taxon>
        <taxon>Coelurosauria</taxon>
        <taxon>Aves</taxon>
        <taxon>Neognathae</taxon>
        <taxon>Neoaves</taxon>
        <taxon>Telluraves</taxon>
        <taxon>Australaves</taxon>
        <taxon>Passeriformes</taxon>
        <taxon>Pipridae</taxon>
        <taxon>Pipra</taxon>
    </lineage>
</organism>
<name>A0A6J2INM8_9PASS</name>
<dbReference type="GeneID" id="114000880"/>
<proteinExistence type="predicted"/>
<reference evidence="3" key="1">
    <citation type="submission" date="2025-08" db="UniProtKB">
        <authorList>
            <consortium name="RefSeq"/>
        </authorList>
    </citation>
    <scope>IDENTIFICATION</scope>
    <source>
        <tissue evidence="3">Muscle</tissue>
    </source>
</reference>
<dbReference type="AlphaFoldDB" id="A0A6J2INM8"/>
<evidence type="ECO:0000256" key="1">
    <source>
        <dbReference type="SAM" id="MobiDB-lite"/>
    </source>
</evidence>